<gene>
    <name evidence="1" type="ORF">HJO_02785</name>
</gene>
<dbReference type="EMBL" id="ARYK01000001">
    <property type="protein sequence ID" value="KCZ94265.1"/>
    <property type="molecule type" value="Genomic_DNA"/>
</dbReference>
<evidence type="ECO:0000313" key="1">
    <source>
        <dbReference type="EMBL" id="KCZ94265.1"/>
    </source>
</evidence>
<dbReference type="AlphaFoldDB" id="A0A059FU80"/>
<protein>
    <submittedName>
        <fullName evidence="1">Uncharacterized protein</fullName>
    </submittedName>
</protein>
<keyword evidence="2" id="KW-1185">Reference proteome</keyword>
<reference evidence="1 2" key="1">
    <citation type="journal article" date="2014" name="Antonie Van Leeuwenhoek">
        <title>Hyphomonas beringensis sp. nov. and Hyphomonas chukchiensis sp. nov., isolated from surface seawater of the Bering Sea and Chukchi Sea.</title>
        <authorList>
            <person name="Li C."/>
            <person name="Lai Q."/>
            <person name="Li G."/>
            <person name="Dong C."/>
            <person name="Wang J."/>
            <person name="Liao Y."/>
            <person name="Shao Z."/>
        </authorList>
    </citation>
    <scope>NUCLEOTIDE SEQUENCE [LARGE SCALE GENOMIC DNA]</scope>
    <source>
        <strain evidence="1 2">MHS-2</strain>
    </source>
</reference>
<name>A0A059FU80_9PROT</name>
<dbReference type="STRING" id="1280950.HJO_02785"/>
<organism evidence="1 2">
    <name type="scientific">Hyphomonas johnsonii MHS-2</name>
    <dbReference type="NCBI Taxonomy" id="1280950"/>
    <lineage>
        <taxon>Bacteria</taxon>
        <taxon>Pseudomonadati</taxon>
        <taxon>Pseudomonadota</taxon>
        <taxon>Alphaproteobacteria</taxon>
        <taxon>Hyphomonadales</taxon>
        <taxon>Hyphomonadaceae</taxon>
        <taxon>Hyphomonas</taxon>
    </lineage>
</organism>
<comment type="caution">
    <text evidence="1">The sequence shown here is derived from an EMBL/GenBank/DDBJ whole genome shotgun (WGS) entry which is preliminary data.</text>
</comment>
<evidence type="ECO:0000313" key="2">
    <source>
        <dbReference type="Proteomes" id="UP000025171"/>
    </source>
</evidence>
<accession>A0A059FU80</accession>
<dbReference type="Proteomes" id="UP000025171">
    <property type="component" value="Unassembled WGS sequence"/>
</dbReference>
<sequence length="68" mass="7281">MRFTRKVAMVTGESRSRGASIGSVDLAADDEQAFLLRTVETALFPASTVTAYISGETVIVSRDAPCRT</sequence>
<proteinExistence type="predicted"/>